<comment type="caution">
    <text evidence="2">The sequence shown here is derived from an EMBL/GenBank/DDBJ whole genome shotgun (WGS) entry which is preliminary data.</text>
</comment>
<feature type="transmembrane region" description="Helical" evidence="1">
    <location>
        <begin position="151"/>
        <end position="168"/>
    </location>
</feature>
<gene>
    <name evidence="2" type="ORF">Cgig2_002907</name>
</gene>
<accession>A0A9Q1GS22</accession>
<evidence type="ECO:0000256" key="1">
    <source>
        <dbReference type="SAM" id="Phobius"/>
    </source>
</evidence>
<organism evidence="2 3">
    <name type="scientific">Carnegiea gigantea</name>
    <dbReference type="NCBI Taxonomy" id="171969"/>
    <lineage>
        <taxon>Eukaryota</taxon>
        <taxon>Viridiplantae</taxon>
        <taxon>Streptophyta</taxon>
        <taxon>Embryophyta</taxon>
        <taxon>Tracheophyta</taxon>
        <taxon>Spermatophyta</taxon>
        <taxon>Magnoliopsida</taxon>
        <taxon>eudicotyledons</taxon>
        <taxon>Gunneridae</taxon>
        <taxon>Pentapetalae</taxon>
        <taxon>Caryophyllales</taxon>
        <taxon>Cactineae</taxon>
        <taxon>Cactaceae</taxon>
        <taxon>Cactoideae</taxon>
        <taxon>Echinocereeae</taxon>
        <taxon>Carnegiea</taxon>
    </lineage>
</organism>
<sequence>MTRSAQKAQVRGAQEVLTTEQGLRITVPTMVFGRKKAPRFTSPHNEPLVVEMKIASAIIRGILIDTESYVDIITWEFLKKLTYLGRDIKKKKKKNKMKNKEEQGKRGGLHIGLSTVLTTLIFRSPSISIRGVSRPIPCAITLTGRRNKLHLFRVLALVLGPLALVHVVEVGLEGDVLLKFSGQRHQDLVQISYCICTALLIALLLGLSRPFRPRAPPPAGAADLFSWPLGRPVQPSPFPVLLVASLSSLQHSAVALTSQANALAIVTSSLIILGGSEVPKAAKSQDLTKS</sequence>
<name>A0A9Q1GS22_9CARY</name>
<feature type="transmembrane region" description="Helical" evidence="1">
    <location>
        <begin position="188"/>
        <end position="207"/>
    </location>
</feature>
<protein>
    <submittedName>
        <fullName evidence="2">Uncharacterized protein</fullName>
    </submittedName>
</protein>
<dbReference type="Proteomes" id="UP001153076">
    <property type="component" value="Unassembled WGS sequence"/>
</dbReference>
<keyword evidence="3" id="KW-1185">Reference proteome</keyword>
<dbReference type="EMBL" id="JAKOGI010001936">
    <property type="protein sequence ID" value="KAJ8423578.1"/>
    <property type="molecule type" value="Genomic_DNA"/>
</dbReference>
<keyword evidence="1" id="KW-0812">Transmembrane</keyword>
<reference evidence="2" key="1">
    <citation type="submission" date="2022-04" db="EMBL/GenBank/DDBJ databases">
        <title>Carnegiea gigantea Genome sequencing and assembly v2.</title>
        <authorList>
            <person name="Copetti D."/>
            <person name="Sanderson M.J."/>
            <person name="Burquez A."/>
            <person name="Wojciechowski M.F."/>
        </authorList>
    </citation>
    <scope>NUCLEOTIDE SEQUENCE</scope>
    <source>
        <strain evidence="2">SGP5-SGP5p</strain>
        <tissue evidence="2">Aerial part</tissue>
    </source>
</reference>
<dbReference type="AlphaFoldDB" id="A0A9Q1GS22"/>
<keyword evidence="1" id="KW-0472">Membrane</keyword>
<keyword evidence="1" id="KW-1133">Transmembrane helix</keyword>
<proteinExistence type="predicted"/>
<evidence type="ECO:0000313" key="3">
    <source>
        <dbReference type="Proteomes" id="UP001153076"/>
    </source>
</evidence>
<evidence type="ECO:0000313" key="2">
    <source>
        <dbReference type="EMBL" id="KAJ8423578.1"/>
    </source>
</evidence>